<dbReference type="Gene3D" id="3.30.1490.20">
    <property type="entry name" value="ATP-grasp fold, A domain"/>
    <property type="match status" value="1"/>
</dbReference>
<dbReference type="PANTHER" id="PTHR43615">
    <property type="entry name" value="PHOSPHOENOLPYRUVATE SYNTHASE-RELATED"/>
    <property type="match status" value="1"/>
</dbReference>
<dbReference type="InterPro" id="IPR036637">
    <property type="entry name" value="Phosphohistidine_dom_sf"/>
</dbReference>
<dbReference type="InterPro" id="IPR002192">
    <property type="entry name" value="PPDK_AMP/ATP-bd"/>
</dbReference>
<dbReference type="PANTHER" id="PTHR43615:SF1">
    <property type="entry name" value="PPDK_N DOMAIN-CONTAINING PROTEIN"/>
    <property type="match status" value="1"/>
</dbReference>
<dbReference type="InterPro" id="IPR013815">
    <property type="entry name" value="ATP_grasp_subdomain_1"/>
</dbReference>
<keyword evidence="4" id="KW-1185">Reference proteome</keyword>
<dbReference type="RefSeq" id="WP_094765487.1">
    <property type="nucleotide sequence ID" value="NZ_FUKQ01000047.1"/>
</dbReference>
<dbReference type="EMBL" id="FUKQ01000047">
    <property type="protein sequence ID" value="SJN41246.1"/>
    <property type="molecule type" value="Genomic_DNA"/>
</dbReference>
<dbReference type="STRING" id="1255658.FM114_12595"/>
<dbReference type="AlphaFoldDB" id="A0A1R4KAA9"/>
<evidence type="ECO:0000259" key="2">
    <source>
        <dbReference type="Pfam" id="PF01326"/>
    </source>
</evidence>
<protein>
    <submittedName>
        <fullName evidence="3">Phosphoenolpyruvate synthase</fullName>
        <ecNumber evidence="3">2.7.9.2</ecNumber>
    </submittedName>
</protein>
<evidence type="ECO:0000313" key="3">
    <source>
        <dbReference type="EMBL" id="SJN41246.1"/>
    </source>
</evidence>
<dbReference type="GO" id="GO:0008986">
    <property type="term" value="F:pyruvate, water dikinase activity"/>
    <property type="evidence" value="ECO:0007669"/>
    <property type="project" value="UniProtKB-EC"/>
</dbReference>
<proteinExistence type="predicted"/>
<dbReference type="SUPFAM" id="SSF52009">
    <property type="entry name" value="Phosphohistidine domain"/>
    <property type="match status" value="1"/>
</dbReference>
<organism evidence="3 4">
    <name type="scientific">Luteococcus japonicus LSP_Lj1</name>
    <dbReference type="NCBI Taxonomy" id="1255658"/>
    <lineage>
        <taxon>Bacteria</taxon>
        <taxon>Bacillati</taxon>
        <taxon>Actinomycetota</taxon>
        <taxon>Actinomycetes</taxon>
        <taxon>Propionibacteriales</taxon>
        <taxon>Propionibacteriaceae</taxon>
        <taxon>Luteococcus</taxon>
    </lineage>
</organism>
<dbReference type="Gene3D" id="3.50.30.10">
    <property type="entry name" value="Phosphohistidine domain"/>
    <property type="match status" value="1"/>
</dbReference>
<name>A0A1R4KAA9_9ACTN</name>
<dbReference type="GO" id="GO:0005524">
    <property type="term" value="F:ATP binding"/>
    <property type="evidence" value="ECO:0007669"/>
    <property type="project" value="InterPro"/>
</dbReference>
<dbReference type="Pfam" id="PF00391">
    <property type="entry name" value="PEP-utilizers"/>
    <property type="match status" value="1"/>
</dbReference>
<dbReference type="InterPro" id="IPR008279">
    <property type="entry name" value="PEP-util_enz_mobile_dom"/>
</dbReference>
<dbReference type="Pfam" id="PF01326">
    <property type="entry name" value="PPDK_N"/>
    <property type="match status" value="1"/>
</dbReference>
<feature type="domain" description="Pyruvate phosphate dikinase AMP/ATP-binding" evidence="2">
    <location>
        <begin position="15"/>
        <end position="304"/>
    </location>
</feature>
<dbReference type="OrthoDB" id="9765468at2"/>
<sequence length="881" mass="95710">MENIGWLDQDRGAVLVGGKGANLSRMLRAGLPVPNGFVVTTDAYRRYLEAADPQGHLPHLVDSGDEAGIRELFTTPLPEDLAHDVVTAWRDLGGGAVAVRSSGTAEDLTGASFAGQQDSYLNIRGADVLVDAVRRCFASLWNERAVAYRTRHGVDQHRVALAVVVQKMVEAQSAGVMFTANPVNGRRDETLVSATFGLGEQAVQGGAADTVVVRAGTVEQRSTVDKRVRIQSSTEGSGTVDLAVAPQDRHASALTDAQAVHLAELGHRVEEIFQAPQDIEWVLAPDGALVLVQARPITALSQTVGDIPEDWSVPDDKAMYVRASIIEQMPDPLSPLFADMVRPAVVQGLRTVLRRYFDDRSLRPGDLDFPTINGYAYYYYGRDGMLRLLKQSPQAVAALGGRSQLNGEKLWESAHPAYQQVVANWGEQDLEGLPSRQLLVGVQSLLDAACEYYATVQAVIPLAASAELPFTRLYTSLAKQAGGPPASVFLQGFASLPIEAERSLWSLAQWCRERPGLADALLADRPLGGIAEAADFQRRLAEHLDRFGHTVQTLDFMVPVPADDPTPVMETLRWYMGAKGLNPDERLNQQTARREAAEAELFSRLDPARKAILQPLLVKAQHLAPVREDALADVGLAWPLMRRMLRSLGGRLVDLGVVGEADDIFWLRRDELTAFCDQLDDGAAEQTATMAEQTATMAELVEARRIAWRGQRAATPPQLLPHNAWYKMFHRFMPAMETQQEGPVIKGLGVSQGRITGPARVIRGPEDFDQMLPGEVLVSPIMTPDWTPLFAMAAAVVTDVGGPLSHSSIVAREYGIPAVLGTGIATRRIRNGMLITVDADRGQVTMPEGEAPVESGFKPRVPYKFAFGAAAAAALALRKLL</sequence>
<keyword evidence="3" id="KW-0670">Pyruvate</keyword>
<dbReference type="Proteomes" id="UP000188342">
    <property type="component" value="Unassembled WGS sequence"/>
</dbReference>
<evidence type="ECO:0000259" key="1">
    <source>
        <dbReference type="Pfam" id="PF00391"/>
    </source>
</evidence>
<gene>
    <name evidence="3" type="ORF">FM114_12595</name>
</gene>
<evidence type="ECO:0000313" key="4">
    <source>
        <dbReference type="Proteomes" id="UP000188342"/>
    </source>
</evidence>
<dbReference type="Gene3D" id="3.30.470.20">
    <property type="entry name" value="ATP-grasp fold, B domain"/>
    <property type="match status" value="1"/>
</dbReference>
<accession>A0A1R4KAA9</accession>
<feature type="domain" description="PEP-utilising enzyme mobile" evidence="1">
    <location>
        <begin position="773"/>
        <end position="842"/>
    </location>
</feature>
<reference evidence="3 4" key="1">
    <citation type="submission" date="2017-02" db="EMBL/GenBank/DDBJ databases">
        <authorList>
            <person name="Peterson S.W."/>
        </authorList>
    </citation>
    <scope>NUCLEOTIDE SEQUENCE [LARGE SCALE GENOMIC DNA]</scope>
    <source>
        <strain evidence="3 4">LSP_Lj1</strain>
    </source>
</reference>
<dbReference type="SUPFAM" id="SSF56059">
    <property type="entry name" value="Glutathione synthetase ATP-binding domain-like"/>
    <property type="match status" value="1"/>
</dbReference>
<dbReference type="EC" id="2.7.9.2" evidence="3"/>
<keyword evidence="3" id="KW-0808">Transferase</keyword>
<dbReference type="InterPro" id="IPR051549">
    <property type="entry name" value="PEP_Utilizing_Enz"/>
</dbReference>